<accession>A0A448XFL4</accession>
<protein>
    <submittedName>
        <fullName evidence="2">Uncharacterized protein</fullName>
    </submittedName>
</protein>
<proteinExistence type="predicted"/>
<sequence length="106" mass="12471">MNSSMRRVDDDEQTKEEQNGGYRHCGMEGIQRGLYTNWSVDLEHCGRKMEVDEWKMSSLRTDLRQQFHDNQPPTCDETSSHRLKASTTTHKQTQALFSVRLTHNWN</sequence>
<gene>
    <name evidence="2" type="ORF">PXEA_LOCUS28833</name>
</gene>
<evidence type="ECO:0000313" key="3">
    <source>
        <dbReference type="Proteomes" id="UP000784294"/>
    </source>
</evidence>
<feature type="region of interest" description="Disordered" evidence="1">
    <location>
        <begin position="1"/>
        <end position="26"/>
    </location>
</feature>
<organism evidence="2 3">
    <name type="scientific">Protopolystoma xenopodis</name>
    <dbReference type="NCBI Taxonomy" id="117903"/>
    <lineage>
        <taxon>Eukaryota</taxon>
        <taxon>Metazoa</taxon>
        <taxon>Spiralia</taxon>
        <taxon>Lophotrochozoa</taxon>
        <taxon>Platyhelminthes</taxon>
        <taxon>Monogenea</taxon>
        <taxon>Polyopisthocotylea</taxon>
        <taxon>Polystomatidea</taxon>
        <taxon>Polystomatidae</taxon>
        <taxon>Protopolystoma</taxon>
    </lineage>
</organism>
<evidence type="ECO:0000256" key="1">
    <source>
        <dbReference type="SAM" id="MobiDB-lite"/>
    </source>
</evidence>
<feature type="compositionally biased region" description="Polar residues" evidence="1">
    <location>
        <begin position="68"/>
        <end position="77"/>
    </location>
</feature>
<dbReference type="EMBL" id="CAAALY010249721">
    <property type="protein sequence ID" value="VEL35393.1"/>
    <property type="molecule type" value="Genomic_DNA"/>
</dbReference>
<name>A0A448XFL4_9PLAT</name>
<reference evidence="2" key="1">
    <citation type="submission" date="2018-11" db="EMBL/GenBank/DDBJ databases">
        <authorList>
            <consortium name="Pathogen Informatics"/>
        </authorList>
    </citation>
    <scope>NUCLEOTIDE SEQUENCE</scope>
</reference>
<evidence type="ECO:0000313" key="2">
    <source>
        <dbReference type="EMBL" id="VEL35393.1"/>
    </source>
</evidence>
<keyword evidence="3" id="KW-1185">Reference proteome</keyword>
<dbReference type="Proteomes" id="UP000784294">
    <property type="component" value="Unassembled WGS sequence"/>
</dbReference>
<comment type="caution">
    <text evidence="2">The sequence shown here is derived from an EMBL/GenBank/DDBJ whole genome shotgun (WGS) entry which is preliminary data.</text>
</comment>
<dbReference type="AlphaFoldDB" id="A0A448XFL4"/>
<feature type="region of interest" description="Disordered" evidence="1">
    <location>
        <begin position="65"/>
        <end position="90"/>
    </location>
</feature>